<comment type="caution">
    <text evidence="2">The sequence shown here is derived from an EMBL/GenBank/DDBJ whole genome shotgun (WGS) entry which is preliminary data.</text>
</comment>
<evidence type="ECO:0008006" key="4">
    <source>
        <dbReference type="Google" id="ProtNLM"/>
    </source>
</evidence>
<accession>A0A1C2DMZ1</accession>
<keyword evidence="1" id="KW-0812">Transmembrane</keyword>
<feature type="transmembrane region" description="Helical" evidence="1">
    <location>
        <begin position="108"/>
        <end position="131"/>
    </location>
</feature>
<proteinExistence type="predicted"/>
<organism evidence="2 3">
    <name type="scientific">Mesorhizobium hungaricum</name>
    <dbReference type="NCBI Taxonomy" id="1566387"/>
    <lineage>
        <taxon>Bacteria</taxon>
        <taxon>Pseudomonadati</taxon>
        <taxon>Pseudomonadota</taxon>
        <taxon>Alphaproteobacteria</taxon>
        <taxon>Hyphomicrobiales</taxon>
        <taxon>Phyllobacteriaceae</taxon>
        <taxon>Mesorhizobium</taxon>
    </lineage>
</organism>
<reference evidence="2 3" key="1">
    <citation type="submission" date="2016-08" db="EMBL/GenBank/DDBJ databases">
        <title>Whole genome sequence of Mesorhizobium sp. strain UASWS1009 isolated from industrial sewage.</title>
        <authorList>
            <person name="Crovadore J."/>
            <person name="Calmin G."/>
            <person name="Chablais R."/>
            <person name="Cochard B."/>
            <person name="Lefort F."/>
        </authorList>
    </citation>
    <scope>NUCLEOTIDE SEQUENCE [LARGE SCALE GENOMIC DNA]</scope>
    <source>
        <strain evidence="2 3">UASWS1009</strain>
    </source>
</reference>
<feature type="transmembrane region" description="Helical" evidence="1">
    <location>
        <begin position="75"/>
        <end position="96"/>
    </location>
</feature>
<feature type="transmembrane region" description="Helical" evidence="1">
    <location>
        <begin position="49"/>
        <end position="68"/>
    </location>
</feature>
<keyword evidence="3" id="KW-1185">Reference proteome</keyword>
<dbReference type="STRING" id="1566387.QV13_14715"/>
<keyword evidence="1" id="KW-0472">Membrane</keyword>
<dbReference type="Proteomes" id="UP000094412">
    <property type="component" value="Unassembled WGS sequence"/>
</dbReference>
<evidence type="ECO:0000313" key="2">
    <source>
        <dbReference type="EMBL" id="OCX16122.1"/>
    </source>
</evidence>
<dbReference type="EMBL" id="MDEO01000033">
    <property type="protein sequence ID" value="OCX16122.1"/>
    <property type="molecule type" value="Genomic_DNA"/>
</dbReference>
<dbReference type="AlphaFoldDB" id="A0A1C2DMZ1"/>
<sequence>MVIGILLSIAAIGVLCWLLFTLAIYALPLFAGVAAGSWAYEMGAGWPGGILVGLITAGLTLGLGQFLFTITRPAWLRLAVGLVFAAPAALAGYHAVHGIAKHAVPSETWQMLFSAIGAVAVGVTAWVRIAAAAPARSGERLAGA</sequence>
<evidence type="ECO:0000313" key="3">
    <source>
        <dbReference type="Proteomes" id="UP000094412"/>
    </source>
</evidence>
<gene>
    <name evidence="2" type="ORF">QV13_14715</name>
</gene>
<dbReference type="OrthoDB" id="7219977at2"/>
<protein>
    <recommendedName>
        <fullName evidence="4">DUF4175 domain-containing protein</fullName>
    </recommendedName>
</protein>
<name>A0A1C2DMZ1_9HYPH</name>
<keyword evidence="1" id="KW-1133">Transmembrane helix</keyword>
<dbReference type="RefSeq" id="WP_065997978.1">
    <property type="nucleotide sequence ID" value="NZ_MDEO01000033.1"/>
</dbReference>
<evidence type="ECO:0000256" key="1">
    <source>
        <dbReference type="SAM" id="Phobius"/>
    </source>
</evidence>